<feature type="transmembrane region" description="Helical" evidence="1">
    <location>
        <begin position="6"/>
        <end position="26"/>
    </location>
</feature>
<keyword evidence="3" id="KW-1185">Reference proteome</keyword>
<dbReference type="OrthoDB" id="2637024at2759"/>
<reference evidence="3" key="2">
    <citation type="submission" date="2015-01" db="EMBL/GenBank/DDBJ databases">
        <title>Evolutionary Origins and Diversification of the Mycorrhizal Mutualists.</title>
        <authorList>
            <consortium name="DOE Joint Genome Institute"/>
            <consortium name="Mycorrhizal Genomics Consortium"/>
            <person name="Kohler A."/>
            <person name="Kuo A."/>
            <person name="Nagy L.G."/>
            <person name="Floudas D."/>
            <person name="Copeland A."/>
            <person name="Barry K.W."/>
            <person name="Cichocki N."/>
            <person name="Veneault-Fourrey C."/>
            <person name="LaButti K."/>
            <person name="Lindquist E.A."/>
            <person name="Lipzen A."/>
            <person name="Lundell T."/>
            <person name="Morin E."/>
            <person name="Murat C."/>
            <person name="Riley R."/>
            <person name="Ohm R."/>
            <person name="Sun H."/>
            <person name="Tunlid A."/>
            <person name="Henrissat B."/>
            <person name="Grigoriev I.V."/>
            <person name="Hibbett D.S."/>
            <person name="Martin F."/>
        </authorList>
    </citation>
    <scope>NUCLEOTIDE SEQUENCE [LARGE SCALE GENOMIC DNA]</scope>
    <source>
        <strain evidence="3">Marx 270</strain>
    </source>
</reference>
<dbReference type="AlphaFoldDB" id="A0A0C3JS03"/>
<name>A0A0C3JS03_PISTI</name>
<accession>A0A0C3JS03</accession>
<dbReference type="InParanoid" id="A0A0C3JS03"/>
<proteinExistence type="predicted"/>
<reference evidence="2 3" key="1">
    <citation type="submission" date="2014-04" db="EMBL/GenBank/DDBJ databases">
        <authorList>
            <consortium name="DOE Joint Genome Institute"/>
            <person name="Kuo A."/>
            <person name="Kohler A."/>
            <person name="Costa M.D."/>
            <person name="Nagy L.G."/>
            <person name="Floudas D."/>
            <person name="Copeland A."/>
            <person name="Barry K.W."/>
            <person name="Cichocki N."/>
            <person name="Veneault-Fourrey C."/>
            <person name="LaButti K."/>
            <person name="Lindquist E.A."/>
            <person name="Lipzen A."/>
            <person name="Lundell T."/>
            <person name="Morin E."/>
            <person name="Murat C."/>
            <person name="Sun H."/>
            <person name="Tunlid A."/>
            <person name="Henrissat B."/>
            <person name="Grigoriev I.V."/>
            <person name="Hibbett D.S."/>
            <person name="Martin F."/>
            <person name="Nordberg H.P."/>
            <person name="Cantor M.N."/>
            <person name="Hua S.X."/>
        </authorList>
    </citation>
    <scope>NUCLEOTIDE SEQUENCE [LARGE SCALE GENOMIC DNA]</scope>
    <source>
        <strain evidence="2 3">Marx 270</strain>
    </source>
</reference>
<keyword evidence="1" id="KW-0812">Transmembrane</keyword>
<keyword evidence="1" id="KW-0472">Membrane</keyword>
<dbReference type="EMBL" id="KN831949">
    <property type="protein sequence ID" value="KIO11928.1"/>
    <property type="molecule type" value="Genomic_DNA"/>
</dbReference>
<dbReference type="HOGENOM" id="CLU_1421944_0_0_1"/>
<keyword evidence="1" id="KW-1133">Transmembrane helix</keyword>
<evidence type="ECO:0000313" key="2">
    <source>
        <dbReference type="EMBL" id="KIO11928.1"/>
    </source>
</evidence>
<sequence length="191" mass="21217">MSAGSQAPVPGIFSFFFTLLTLQSFLRHMGKLPTHRSLYLLRFHPYARVKPSARERAMAARYTSDPDGLFSDEQRVISSYQTMIADSNHSLIIARGLDNAVNVTHSVEAHLQNLSVSILVAVRPSGLDVSNAVPHRSTMHRRDVYFSLVTPRSLAISFGSSLRPTAVCFQIFLVCLVSSTAKHKNCKLIRT</sequence>
<evidence type="ECO:0000256" key="1">
    <source>
        <dbReference type="SAM" id="Phobius"/>
    </source>
</evidence>
<gene>
    <name evidence="2" type="ORF">M404DRAFT_805640</name>
</gene>
<evidence type="ECO:0000313" key="3">
    <source>
        <dbReference type="Proteomes" id="UP000054217"/>
    </source>
</evidence>
<dbReference type="Proteomes" id="UP000054217">
    <property type="component" value="Unassembled WGS sequence"/>
</dbReference>
<protein>
    <submittedName>
        <fullName evidence="2">Uncharacterized protein</fullName>
    </submittedName>
</protein>
<organism evidence="2 3">
    <name type="scientific">Pisolithus tinctorius Marx 270</name>
    <dbReference type="NCBI Taxonomy" id="870435"/>
    <lineage>
        <taxon>Eukaryota</taxon>
        <taxon>Fungi</taxon>
        <taxon>Dikarya</taxon>
        <taxon>Basidiomycota</taxon>
        <taxon>Agaricomycotina</taxon>
        <taxon>Agaricomycetes</taxon>
        <taxon>Agaricomycetidae</taxon>
        <taxon>Boletales</taxon>
        <taxon>Sclerodermatineae</taxon>
        <taxon>Pisolithaceae</taxon>
        <taxon>Pisolithus</taxon>
    </lineage>
</organism>